<dbReference type="Proteomes" id="UP000280434">
    <property type="component" value="Unassembled WGS sequence"/>
</dbReference>
<reference evidence="1 2" key="1">
    <citation type="submission" date="2018-10" db="EMBL/GenBank/DDBJ databases">
        <title>Paraburkholderia sp. 7MK8-2, isolated from soil.</title>
        <authorList>
            <person name="Gao Z.-H."/>
            <person name="Qiu L.-H."/>
        </authorList>
    </citation>
    <scope>NUCLEOTIDE SEQUENCE [LARGE SCALE GENOMIC DNA]</scope>
    <source>
        <strain evidence="1 2">7MK8-2</strain>
    </source>
</reference>
<keyword evidence="2" id="KW-1185">Reference proteome</keyword>
<dbReference type="EMBL" id="RBZV01000002">
    <property type="protein sequence ID" value="RKP50875.1"/>
    <property type="molecule type" value="Genomic_DNA"/>
</dbReference>
<dbReference type="OrthoDB" id="9035723at2"/>
<evidence type="ECO:0000313" key="1">
    <source>
        <dbReference type="EMBL" id="RKP50875.1"/>
    </source>
</evidence>
<dbReference type="RefSeq" id="WP_121276965.1">
    <property type="nucleotide sequence ID" value="NZ_RBZV01000002.1"/>
</dbReference>
<gene>
    <name evidence="1" type="ORF">D7S89_07330</name>
</gene>
<dbReference type="AlphaFoldDB" id="A0A494XJH5"/>
<accession>A0A494XJH5</accession>
<sequence>MPMTSPNPPSFDALPNPRGAAVREAESALADAQRAFEAHMTISGPFLRAAQALRQAGWLSAQRFVDALLLASPFATGDFEARFGAALSGFQAALARRNLRELTCSPTLFAHYQALNARVAQHTNGFIVAYDDFALAGRPMPAATMRSLPAASLVPVRARYESALLTVLRGTDGMADALDELDVCMAELGGPDPYDVWRLAAGCARALRATGRATTGDAEAKRFYARCNLVLADQMRGLTLAPRSFVRAALALLWRDYALFGAAAEDAEQVELVNDYGLTVAWHVAGTQASEALWEADAAAAEQAATGDASVVRELGVLSVNAYAYEDFLQTADASMVALASRDGGSGGAAEAGPAAATQACVAAYRVGAAAWALGLGHVAMLADALGLAWRRRAHALESGATGPGPVCTAIDQAAETLRAMLLRVAAGVAPPDSTLALSALTQAIERA</sequence>
<protein>
    <submittedName>
        <fullName evidence="1">Uncharacterized protein</fullName>
    </submittedName>
</protein>
<name>A0A494XJH5_9BURK</name>
<organism evidence="1 2">
    <name type="scientific">Trinickia fusca</name>
    <dbReference type="NCBI Taxonomy" id="2419777"/>
    <lineage>
        <taxon>Bacteria</taxon>
        <taxon>Pseudomonadati</taxon>
        <taxon>Pseudomonadota</taxon>
        <taxon>Betaproteobacteria</taxon>
        <taxon>Burkholderiales</taxon>
        <taxon>Burkholderiaceae</taxon>
        <taxon>Trinickia</taxon>
    </lineage>
</organism>
<proteinExistence type="predicted"/>
<comment type="caution">
    <text evidence="1">The sequence shown here is derived from an EMBL/GenBank/DDBJ whole genome shotgun (WGS) entry which is preliminary data.</text>
</comment>
<evidence type="ECO:0000313" key="2">
    <source>
        <dbReference type="Proteomes" id="UP000280434"/>
    </source>
</evidence>